<evidence type="ECO:0000313" key="2">
    <source>
        <dbReference type="Proteomes" id="UP000242469"/>
    </source>
</evidence>
<dbReference type="InterPro" id="IPR012550">
    <property type="entry name" value="DUF1706"/>
</dbReference>
<organism evidence="1 2">
    <name type="scientific">Marinobacterium iners DSM 11526</name>
    <dbReference type="NCBI Taxonomy" id="1122198"/>
    <lineage>
        <taxon>Bacteria</taxon>
        <taxon>Pseudomonadati</taxon>
        <taxon>Pseudomonadota</taxon>
        <taxon>Gammaproteobacteria</taxon>
        <taxon>Oceanospirillales</taxon>
        <taxon>Oceanospirillaceae</taxon>
        <taxon>Marinobacterium</taxon>
    </lineage>
</organism>
<reference evidence="2" key="1">
    <citation type="submission" date="2016-10" db="EMBL/GenBank/DDBJ databases">
        <authorList>
            <person name="Varghese N."/>
            <person name="Submissions S."/>
        </authorList>
    </citation>
    <scope>NUCLEOTIDE SEQUENCE [LARGE SCALE GENOMIC DNA]</scope>
    <source>
        <strain evidence="2">DSM 11526</strain>
    </source>
</reference>
<dbReference type="RefSeq" id="WP_091828237.1">
    <property type="nucleotide sequence ID" value="NZ_FNRJ01000035.1"/>
</dbReference>
<protein>
    <recommendedName>
        <fullName evidence="3">ClbS/DfsB family four-helix bundle protein</fullName>
    </recommendedName>
</protein>
<dbReference type="PANTHER" id="PTHR40658:SF3">
    <property type="entry name" value="CLBS_DFSB FAMILY FOUR-HELIX BUNDLE PROTEIN"/>
    <property type="match status" value="1"/>
</dbReference>
<dbReference type="STRING" id="1122198.SAMN02745729_1358"/>
<dbReference type="EMBL" id="FNRJ01000035">
    <property type="protein sequence ID" value="SEB18578.1"/>
    <property type="molecule type" value="Genomic_DNA"/>
</dbReference>
<gene>
    <name evidence="1" type="ORF">SAMN02745729_1358</name>
</gene>
<dbReference type="PANTHER" id="PTHR40658">
    <property type="match status" value="1"/>
</dbReference>
<name>A0A1H4HBY0_9GAMM</name>
<keyword evidence="2" id="KW-1185">Reference proteome</keyword>
<evidence type="ECO:0000313" key="1">
    <source>
        <dbReference type="EMBL" id="SEB18578.1"/>
    </source>
</evidence>
<dbReference type="Proteomes" id="UP000242469">
    <property type="component" value="Unassembled WGS sequence"/>
</dbReference>
<dbReference type="PIRSF" id="PIRSF031551">
    <property type="entry name" value="DUF1706"/>
    <property type="match status" value="1"/>
</dbReference>
<dbReference type="InterPro" id="IPR034660">
    <property type="entry name" value="DinB/YfiT-like"/>
</dbReference>
<dbReference type="Gene3D" id="1.20.120.450">
    <property type="entry name" value="dinb family like domain"/>
    <property type="match status" value="1"/>
</dbReference>
<dbReference type="Pfam" id="PF08020">
    <property type="entry name" value="DUF1706"/>
    <property type="match status" value="1"/>
</dbReference>
<evidence type="ECO:0008006" key="3">
    <source>
        <dbReference type="Google" id="ProtNLM"/>
    </source>
</evidence>
<dbReference type="OrthoDB" id="5347938at2"/>
<proteinExistence type="predicted"/>
<accession>A0A1H4HBY0</accession>
<dbReference type="AlphaFoldDB" id="A0A1H4HBY0"/>
<sequence>MSVPQNKTDLLSAIQKEHRKLSSEIALIPAEFVLDKTMDGHAKGSKMSPHNLISYLVGWNELVLKWHAKIASGEKVDFPETGFKWNELGSLAGKFYKDYEGVPFDNLVVRLNSAKDKIVELVESHDDSELYGKPWYEKWTMGRMIQFNTSSPYTNACGRLRKWRKSSHA</sequence>